<dbReference type="RefSeq" id="WP_114686162.1">
    <property type="nucleotide sequence ID" value="NZ_QQNB01000001.1"/>
</dbReference>
<dbReference type="SUPFAM" id="SSF56935">
    <property type="entry name" value="Porins"/>
    <property type="match status" value="1"/>
</dbReference>
<proteinExistence type="predicted"/>
<name>A0A369VW56_9SPHN</name>
<sequence length="533" mass="56370">MTRRAMVVALAGGCAVLASPAAAQNRSKVIAPYIELNQVVTADLQTDDVLTYTSIAAGVDASIQTQRTQVALSYRYERRIAWDDDVGDDDVHSGLARAAISLAPGVSLEGGALATRARSDIRGAAPGVLAGNVSNISQVFSAYVGPTLATQSGPFSIGAAYRYGYTKVEDPGFKDVPGGPVLDNYDDANSHVATASIATRAGTLLPVGVTLSGSYEREDAHQLSQRYEGYYGRGDLLLPVTPTLALAAGAGYERIEVSSRDAQLDAAGNPVLDENGRFVEAANGFRRIAYNTDGWIWDAGVVWRPSPRTSLTATVGRRYGSTIYTGSFTWAVRSDLGLQIGVYDQVDTFARQLRRGIAGLPTSFLTERDAFAQTFSGCTFGTSSAAIGGCLNGVFQSIATASYRSRGVDAVLQAQRGPLSYGVGAGYANRRFFGNPNATWSLYGITDESYYAQGFLAAQLTPVSGINADVFANYFESGLGDAPGVTSVGATGLYYRNWGRLGATASLGIYNFSQDGADDQTSATAQVGMRYQF</sequence>
<dbReference type="EMBL" id="QQNB01000001">
    <property type="protein sequence ID" value="RDE06578.1"/>
    <property type="molecule type" value="Genomic_DNA"/>
</dbReference>
<evidence type="ECO:0000256" key="1">
    <source>
        <dbReference type="SAM" id="SignalP"/>
    </source>
</evidence>
<keyword evidence="1" id="KW-0732">Signal</keyword>
<gene>
    <name evidence="2" type="ORF">DVW87_02400</name>
</gene>
<comment type="caution">
    <text evidence="2">The sequence shown here is derived from an EMBL/GenBank/DDBJ whole genome shotgun (WGS) entry which is preliminary data.</text>
</comment>
<keyword evidence="2" id="KW-0675">Receptor</keyword>
<feature type="signal peptide" evidence="1">
    <location>
        <begin position="1"/>
        <end position="23"/>
    </location>
</feature>
<dbReference type="OrthoDB" id="7416805at2"/>
<feature type="chain" id="PRO_5016900982" evidence="1">
    <location>
        <begin position="24"/>
        <end position="533"/>
    </location>
</feature>
<organism evidence="2 3">
    <name type="scientific">Sphingomonas aracearum</name>
    <dbReference type="NCBI Taxonomy" id="2283317"/>
    <lineage>
        <taxon>Bacteria</taxon>
        <taxon>Pseudomonadati</taxon>
        <taxon>Pseudomonadota</taxon>
        <taxon>Alphaproteobacteria</taxon>
        <taxon>Sphingomonadales</taxon>
        <taxon>Sphingomonadaceae</taxon>
        <taxon>Sphingomonas</taxon>
    </lineage>
</organism>
<accession>A0A369VW56</accession>
<dbReference type="Proteomes" id="UP000253918">
    <property type="component" value="Unassembled WGS sequence"/>
</dbReference>
<protein>
    <submittedName>
        <fullName evidence="2">TonB-dependent receptor</fullName>
    </submittedName>
</protein>
<keyword evidence="3" id="KW-1185">Reference proteome</keyword>
<evidence type="ECO:0000313" key="3">
    <source>
        <dbReference type="Proteomes" id="UP000253918"/>
    </source>
</evidence>
<dbReference type="AlphaFoldDB" id="A0A369VW56"/>
<reference evidence="2 3" key="1">
    <citation type="submission" date="2018-07" db="EMBL/GenBank/DDBJ databases">
        <title>a novel species of Sphingomonas isolated from the rhizosphere soil of Araceae plant.</title>
        <authorList>
            <person name="Zhiyong W."/>
            <person name="Qinglan Z."/>
            <person name="Zhiwei F."/>
            <person name="Ding X."/>
            <person name="Gejiao W."/>
            <person name="Shixue Z."/>
        </authorList>
    </citation>
    <scope>NUCLEOTIDE SEQUENCE [LARGE SCALE GENOMIC DNA]</scope>
    <source>
        <strain evidence="2 3">WZY 27</strain>
    </source>
</reference>
<evidence type="ECO:0000313" key="2">
    <source>
        <dbReference type="EMBL" id="RDE06578.1"/>
    </source>
</evidence>